<dbReference type="AlphaFoldDB" id="A0A6I4W652"/>
<accession>A0A6I4W652</accession>
<sequence length="67" mass="7699">MIGLAAEDLVPDPGDWLARLRRDFPHWAFMYDPLASVWVAVRGRARIEVARNPEQLHVLMQSKGERS</sequence>
<dbReference type="Proteomes" id="UP000431901">
    <property type="component" value="Unassembled WGS sequence"/>
</dbReference>
<comment type="caution">
    <text evidence="1">The sequence shown here is derived from an EMBL/GenBank/DDBJ whole genome shotgun (WGS) entry which is preliminary data.</text>
</comment>
<reference evidence="1 2" key="1">
    <citation type="submission" date="2019-12" db="EMBL/GenBank/DDBJ databases">
        <title>Nocardia macrotermitis sp. nov. and Nocardia aurantia sp. nov., isolated from the gut of the fungus growing-termite Macrotermes natalensis.</title>
        <authorList>
            <person name="Christine B."/>
            <person name="Rene B."/>
        </authorList>
    </citation>
    <scope>NUCLEOTIDE SEQUENCE [LARGE SCALE GENOMIC DNA]</scope>
    <source>
        <strain evidence="1 2">DSM 102126</strain>
    </source>
</reference>
<name>A0A6I4W652_9ACTN</name>
<evidence type="ECO:0000313" key="1">
    <source>
        <dbReference type="EMBL" id="MXQ65018.1"/>
    </source>
</evidence>
<dbReference type="RefSeq" id="WP_161103170.1">
    <property type="nucleotide sequence ID" value="NZ_JBHLYI010000001.1"/>
</dbReference>
<dbReference type="EMBL" id="WUTW01000002">
    <property type="protein sequence ID" value="MXQ65018.1"/>
    <property type="molecule type" value="Genomic_DNA"/>
</dbReference>
<keyword evidence="2" id="KW-1185">Reference proteome</keyword>
<evidence type="ECO:0000313" key="2">
    <source>
        <dbReference type="Proteomes" id="UP000431901"/>
    </source>
</evidence>
<dbReference type="OrthoDB" id="3483839at2"/>
<proteinExistence type="predicted"/>
<protein>
    <submittedName>
        <fullName evidence="1">Uncharacterized protein</fullName>
    </submittedName>
</protein>
<gene>
    <name evidence="1" type="ORF">GQ466_13325</name>
</gene>
<organism evidence="1 2">
    <name type="scientific">Actinomadura rayongensis</name>
    <dbReference type="NCBI Taxonomy" id="1429076"/>
    <lineage>
        <taxon>Bacteria</taxon>
        <taxon>Bacillati</taxon>
        <taxon>Actinomycetota</taxon>
        <taxon>Actinomycetes</taxon>
        <taxon>Streptosporangiales</taxon>
        <taxon>Thermomonosporaceae</taxon>
        <taxon>Actinomadura</taxon>
    </lineage>
</organism>